<keyword evidence="2" id="KW-1185">Reference proteome</keyword>
<sequence>EAAKFLQRTRSNQHQHVNYENLDTDLAEFLKNSMSENKYQLFWIPFEELRNKQRIIGEAVLSANEIDLISVSKSPVNRPELIEKLFGNSAEEINEEYLGNLML</sequence>
<proteinExistence type="predicted"/>
<comment type="caution">
    <text evidence="1">The sequence shown here is derived from an EMBL/GenBank/DDBJ whole genome shotgun (WGS) entry which is preliminary data.</text>
</comment>
<evidence type="ECO:0000313" key="1">
    <source>
        <dbReference type="EMBL" id="CAG8501944.1"/>
    </source>
</evidence>
<dbReference type="Proteomes" id="UP000789396">
    <property type="component" value="Unassembled WGS sequence"/>
</dbReference>
<feature type="non-terminal residue" evidence="1">
    <location>
        <position position="103"/>
    </location>
</feature>
<gene>
    <name evidence="1" type="ORF">RFULGI_LOCUS2480</name>
</gene>
<protein>
    <submittedName>
        <fullName evidence="1">10416_t:CDS:1</fullName>
    </submittedName>
</protein>
<reference evidence="1" key="1">
    <citation type="submission" date="2021-06" db="EMBL/GenBank/DDBJ databases">
        <authorList>
            <person name="Kallberg Y."/>
            <person name="Tangrot J."/>
            <person name="Rosling A."/>
        </authorList>
    </citation>
    <scope>NUCLEOTIDE SEQUENCE</scope>
    <source>
        <strain evidence="1">IN212</strain>
    </source>
</reference>
<dbReference type="EMBL" id="CAJVPZ010001884">
    <property type="protein sequence ID" value="CAG8501944.1"/>
    <property type="molecule type" value="Genomic_DNA"/>
</dbReference>
<accession>A0A9N8ZNV7</accession>
<name>A0A9N8ZNV7_9GLOM</name>
<dbReference type="AlphaFoldDB" id="A0A9N8ZNV7"/>
<evidence type="ECO:0000313" key="2">
    <source>
        <dbReference type="Proteomes" id="UP000789396"/>
    </source>
</evidence>
<organism evidence="1 2">
    <name type="scientific">Racocetra fulgida</name>
    <dbReference type="NCBI Taxonomy" id="60492"/>
    <lineage>
        <taxon>Eukaryota</taxon>
        <taxon>Fungi</taxon>
        <taxon>Fungi incertae sedis</taxon>
        <taxon>Mucoromycota</taxon>
        <taxon>Glomeromycotina</taxon>
        <taxon>Glomeromycetes</taxon>
        <taxon>Diversisporales</taxon>
        <taxon>Gigasporaceae</taxon>
        <taxon>Racocetra</taxon>
    </lineage>
</organism>